<dbReference type="SUPFAM" id="SSF53098">
    <property type="entry name" value="Ribonuclease H-like"/>
    <property type="match status" value="1"/>
</dbReference>
<reference evidence="3" key="2">
    <citation type="submission" date="2025-08" db="UniProtKB">
        <authorList>
            <consortium name="RefSeq"/>
        </authorList>
    </citation>
    <scope>IDENTIFICATION</scope>
    <source>
        <tissue evidence="3">Whole plant</tissue>
    </source>
</reference>
<dbReference type="InterPro" id="IPR036397">
    <property type="entry name" value="RNaseH_sf"/>
</dbReference>
<dbReference type="Proteomes" id="UP000515211">
    <property type="component" value="Chromosome 7"/>
</dbReference>
<dbReference type="GeneID" id="110273581"/>
<dbReference type="Gene3D" id="3.30.420.10">
    <property type="entry name" value="Ribonuclease H-like superfamily/Ribonuclease H"/>
    <property type="match status" value="1"/>
</dbReference>
<evidence type="ECO:0000259" key="1">
    <source>
        <dbReference type="PROSITE" id="PS50994"/>
    </source>
</evidence>
<dbReference type="SUPFAM" id="SSF56672">
    <property type="entry name" value="DNA/RNA polymerases"/>
    <property type="match status" value="1"/>
</dbReference>
<keyword evidence="2" id="KW-1185">Reference proteome</keyword>
<dbReference type="KEGG" id="adu:110273581"/>
<reference evidence="2" key="1">
    <citation type="journal article" date="2016" name="Nat. Genet.">
        <title>The genome sequences of Arachis duranensis and Arachis ipaensis, the diploid ancestors of cultivated peanut.</title>
        <authorList>
            <person name="Bertioli D.J."/>
            <person name="Cannon S.B."/>
            <person name="Froenicke L."/>
            <person name="Huang G."/>
            <person name="Farmer A.D."/>
            <person name="Cannon E.K."/>
            <person name="Liu X."/>
            <person name="Gao D."/>
            <person name="Clevenger J."/>
            <person name="Dash S."/>
            <person name="Ren L."/>
            <person name="Moretzsohn M.C."/>
            <person name="Shirasawa K."/>
            <person name="Huang W."/>
            <person name="Vidigal B."/>
            <person name="Abernathy B."/>
            <person name="Chu Y."/>
            <person name="Niederhuth C.E."/>
            <person name="Umale P."/>
            <person name="Araujo A.C."/>
            <person name="Kozik A."/>
            <person name="Kim K.D."/>
            <person name="Burow M.D."/>
            <person name="Varshney R.K."/>
            <person name="Wang X."/>
            <person name="Zhang X."/>
            <person name="Barkley N."/>
            <person name="Guimaraes P.M."/>
            <person name="Isobe S."/>
            <person name="Guo B."/>
            <person name="Liao B."/>
            <person name="Stalker H.T."/>
            <person name="Schmitz R.J."/>
            <person name="Scheffler B.E."/>
            <person name="Leal-Bertioli S.C."/>
            <person name="Xun X."/>
            <person name="Jackson S.A."/>
            <person name="Michelmore R."/>
            <person name="Ozias-Akins P."/>
        </authorList>
    </citation>
    <scope>NUCLEOTIDE SEQUENCE [LARGE SCALE GENOMIC DNA]</scope>
    <source>
        <strain evidence="2">cv. V14167</strain>
    </source>
</reference>
<gene>
    <name evidence="3" type="primary">LOC110273581</name>
</gene>
<dbReference type="PANTHER" id="PTHR37984:SF5">
    <property type="entry name" value="PROTEIN NYNRIN-LIKE"/>
    <property type="match status" value="1"/>
</dbReference>
<dbReference type="PROSITE" id="PS50994">
    <property type="entry name" value="INTEGRASE"/>
    <property type="match status" value="1"/>
</dbReference>
<dbReference type="InterPro" id="IPR050951">
    <property type="entry name" value="Retrovirus_Pol_polyprotein"/>
</dbReference>
<protein>
    <submittedName>
        <fullName evidence="3">Uncharacterized protein LOC110273581</fullName>
    </submittedName>
</protein>
<evidence type="ECO:0000313" key="2">
    <source>
        <dbReference type="Proteomes" id="UP000515211"/>
    </source>
</evidence>
<organism evidence="2 3">
    <name type="scientific">Arachis duranensis</name>
    <name type="common">Wild peanut</name>
    <dbReference type="NCBI Taxonomy" id="130453"/>
    <lineage>
        <taxon>Eukaryota</taxon>
        <taxon>Viridiplantae</taxon>
        <taxon>Streptophyta</taxon>
        <taxon>Embryophyta</taxon>
        <taxon>Tracheophyta</taxon>
        <taxon>Spermatophyta</taxon>
        <taxon>Magnoliopsida</taxon>
        <taxon>eudicotyledons</taxon>
        <taxon>Gunneridae</taxon>
        <taxon>Pentapetalae</taxon>
        <taxon>rosids</taxon>
        <taxon>fabids</taxon>
        <taxon>Fabales</taxon>
        <taxon>Fabaceae</taxon>
        <taxon>Papilionoideae</taxon>
        <taxon>50 kb inversion clade</taxon>
        <taxon>dalbergioids sensu lato</taxon>
        <taxon>Dalbergieae</taxon>
        <taxon>Pterocarpus clade</taxon>
        <taxon>Arachis</taxon>
    </lineage>
</organism>
<feature type="domain" description="Integrase catalytic" evidence="1">
    <location>
        <begin position="37"/>
        <end position="150"/>
    </location>
</feature>
<dbReference type="InterPro" id="IPR043128">
    <property type="entry name" value="Rev_trsase/Diguanyl_cyclase"/>
</dbReference>
<dbReference type="Pfam" id="PF00665">
    <property type="entry name" value="rve"/>
    <property type="match status" value="1"/>
</dbReference>
<dbReference type="PANTHER" id="PTHR37984">
    <property type="entry name" value="PROTEIN CBG26694"/>
    <property type="match status" value="1"/>
</dbReference>
<dbReference type="GO" id="GO:0015074">
    <property type="term" value="P:DNA integration"/>
    <property type="evidence" value="ECO:0007669"/>
    <property type="project" value="InterPro"/>
</dbReference>
<proteinExistence type="predicted"/>
<dbReference type="InterPro" id="IPR012337">
    <property type="entry name" value="RNaseH-like_sf"/>
</dbReference>
<name>A0A6P5MB69_ARADU</name>
<dbReference type="InterPro" id="IPR001584">
    <property type="entry name" value="Integrase_cat-core"/>
</dbReference>
<dbReference type="RefSeq" id="XP_020982427.1">
    <property type="nucleotide sequence ID" value="XM_021126768.1"/>
</dbReference>
<dbReference type="GO" id="GO:0003676">
    <property type="term" value="F:nucleic acid binding"/>
    <property type="evidence" value="ECO:0007669"/>
    <property type="project" value="InterPro"/>
</dbReference>
<dbReference type="InterPro" id="IPR000477">
    <property type="entry name" value="RT_dom"/>
</dbReference>
<dbReference type="Gene3D" id="3.30.70.270">
    <property type="match status" value="1"/>
</dbReference>
<dbReference type="InterPro" id="IPR043502">
    <property type="entry name" value="DNA/RNA_pol_sf"/>
</dbReference>
<sequence>MPFGLKNAGATYQRLMNKIFADHIEKLMEVYVGDMLVKTQKEETLLPDLAEVFGTIGKHEMRLNPTKCTFAVEAGIDYFTKWIEAEPLAAATTQRSRMFLYRNIVTRFGVLHSITTDNGTQFTDIGFRNLVADLKIKHQFTSVEHPQGNR</sequence>
<dbReference type="Pfam" id="PF00078">
    <property type="entry name" value="RVT_1"/>
    <property type="match status" value="1"/>
</dbReference>
<accession>A0A6P5MB69</accession>
<evidence type="ECO:0000313" key="3">
    <source>
        <dbReference type="RefSeq" id="XP_020982427.1"/>
    </source>
</evidence>
<dbReference type="AlphaFoldDB" id="A0A6P5MB69"/>